<dbReference type="FunFam" id="1.20.58.220:FF:000004">
    <property type="entry name" value="Phosphate-specific transport system accessory protein PhoU"/>
    <property type="match status" value="1"/>
</dbReference>
<feature type="domain" description="PhoU" evidence="8">
    <location>
        <begin position="20"/>
        <end position="104"/>
    </location>
</feature>
<dbReference type="RefSeq" id="WP_267635978.1">
    <property type="nucleotide sequence ID" value="NZ_JAODIY010000001.1"/>
</dbReference>
<feature type="domain" description="PhoU" evidence="8">
    <location>
        <begin position="121"/>
        <end position="209"/>
    </location>
</feature>
<evidence type="ECO:0000256" key="6">
    <source>
        <dbReference type="ARBA" id="ARBA00022592"/>
    </source>
</evidence>
<dbReference type="InterPro" id="IPR038078">
    <property type="entry name" value="PhoU-like_sf"/>
</dbReference>
<dbReference type="InterPro" id="IPR028366">
    <property type="entry name" value="PhoU"/>
</dbReference>
<proteinExistence type="inferred from homology"/>
<reference evidence="9 10" key="1">
    <citation type="journal article" date="2014" name="Int. J. Syst. Evol. Microbiol.">
        <title>Complete genome sequence of Corynebacterium casei LMG S-19264T (=DSM 44701T), isolated from a smear-ripened cheese.</title>
        <authorList>
            <consortium name="US DOE Joint Genome Institute (JGI-PGF)"/>
            <person name="Walter F."/>
            <person name="Albersmeier A."/>
            <person name="Kalinowski J."/>
            <person name="Ruckert C."/>
        </authorList>
    </citation>
    <scope>NUCLEOTIDE SEQUENCE [LARGE SCALE GENOMIC DNA]</scope>
    <source>
        <strain evidence="9 10">CGMCC 4.7215</strain>
    </source>
</reference>
<accession>A0ABD5X5K8</accession>
<dbReference type="NCBIfam" id="TIGR02135">
    <property type="entry name" value="phoU_full"/>
    <property type="match status" value="1"/>
</dbReference>
<dbReference type="PIRSF" id="PIRSF003107">
    <property type="entry name" value="PhoU"/>
    <property type="match status" value="1"/>
</dbReference>
<dbReference type="InterPro" id="IPR026022">
    <property type="entry name" value="PhoU_dom"/>
</dbReference>
<comment type="function">
    <text evidence="7">Plays a role in the regulation of phosphate uptake.</text>
</comment>
<evidence type="ECO:0000259" key="8">
    <source>
        <dbReference type="Pfam" id="PF01895"/>
    </source>
</evidence>
<dbReference type="PANTHER" id="PTHR42930">
    <property type="entry name" value="PHOSPHATE-SPECIFIC TRANSPORT SYSTEM ACCESSORY PROTEIN PHOU"/>
    <property type="match status" value="1"/>
</dbReference>
<evidence type="ECO:0000256" key="4">
    <source>
        <dbReference type="ARBA" id="ARBA00022448"/>
    </source>
</evidence>
<keyword evidence="5 7" id="KW-0963">Cytoplasm</keyword>
<comment type="subcellular location">
    <subcellularLocation>
        <location evidence="1 7">Cytoplasm</location>
    </subcellularLocation>
</comment>
<dbReference type="PANTHER" id="PTHR42930:SF3">
    <property type="entry name" value="PHOSPHATE-SPECIFIC TRANSPORT SYSTEM ACCESSORY PROTEIN PHOU"/>
    <property type="match status" value="1"/>
</dbReference>
<keyword evidence="4 7" id="KW-0813">Transport</keyword>
<comment type="caution">
    <text evidence="9">The sequence shown here is derived from an EMBL/GenBank/DDBJ whole genome shotgun (WGS) entry which is preliminary data.</text>
</comment>
<evidence type="ECO:0000256" key="3">
    <source>
        <dbReference type="ARBA" id="ARBA00011738"/>
    </source>
</evidence>
<dbReference type="AlphaFoldDB" id="A0ABD5X5K8"/>
<keyword evidence="6 7" id="KW-0592">Phosphate transport</keyword>
<comment type="similarity">
    <text evidence="2 7">Belongs to the PhoU family.</text>
</comment>
<protein>
    <recommendedName>
        <fullName evidence="7">Phosphate-specific transport system accessory protein PhoU</fullName>
    </recommendedName>
</protein>
<evidence type="ECO:0000256" key="7">
    <source>
        <dbReference type="PIRNR" id="PIRNR003107"/>
    </source>
</evidence>
<organism evidence="9 10">
    <name type="scientific">Halovenus rubra</name>
    <dbReference type="NCBI Taxonomy" id="869890"/>
    <lineage>
        <taxon>Archaea</taxon>
        <taxon>Methanobacteriati</taxon>
        <taxon>Methanobacteriota</taxon>
        <taxon>Stenosarchaea group</taxon>
        <taxon>Halobacteria</taxon>
        <taxon>Halobacteriales</taxon>
        <taxon>Haloarculaceae</taxon>
        <taxon>Halovenus</taxon>
    </lineage>
</organism>
<evidence type="ECO:0000256" key="1">
    <source>
        <dbReference type="ARBA" id="ARBA00004496"/>
    </source>
</evidence>
<dbReference type="Pfam" id="PF01895">
    <property type="entry name" value="PhoU"/>
    <property type="match status" value="2"/>
</dbReference>
<gene>
    <name evidence="9" type="primary">phoU</name>
    <name evidence="9" type="ORF">ACFQJ7_10320</name>
</gene>
<dbReference type="Proteomes" id="UP001596414">
    <property type="component" value="Unassembled WGS sequence"/>
</dbReference>
<evidence type="ECO:0000313" key="10">
    <source>
        <dbReference type="Proteomes" id="UP001596414"/>
    </source>
</evidence>
<evidence type="ECO:0000256" key="5">
    <source>
        <dbReference type="ARBA" id="ARBA00022490"/>
    </source>
</evidence>
<name>A0ABD5X5K8_9EURY</name>
<comment type="subunit">
    <text evidence="3 7">Homodimer.</text>
</comment>
<dbReference type="GO" id="GO:0006817">
    <property type="term" value="P:phosphate ion transport"/>
    <property type="evidence" value="ECO:0007669"/>
    <property type="project" value="UniProtKB-KW"/>
</dbReference>
<dbReference type="EMBL" id="JBHSZQ010000020">
    <property type="protein sequence ID" value="MFC7126425.1"/>
    <property type="molecule type" value="Genomic_DNA"/>
</dbReference>
<sequence>MPRKRYQDQLRQLRGEVAALGDMVLDRYELALDVLETGDSMTATRVIDGDESINEWFLDIEDQCTELITLQQPVAGDLRMITASFKILTDLERVGDLATNLARYGHEASGELATSVNLTPIAEVAGKMVADAMDAYAKDDADRARAVATRDNKLDRQCTTASEAIARRLLEDYEHTIDVDALLDQISRALLTVRDLERVGDHAVNICSRTVYMVENDDELIY</sequence>
<evidence type="ECO:0000256" key="2">
    <source>
        <dbReference type="ARBA" id="ARBA00008107"/>
    </source>
</evidence>
<dbReference type="Gene3D" id="1.20.58.220">
    <property type="entry name" value="Phosphate transport system protein phou homolog 2, domain 2"/>
    <property type="match status" value="1"/>
</dbReference>
<evidence type="ECO:0000313" key="9">
    <source>
        <dbReference type="EMBL" id="MFC7126425.1"/>
    </source>
</evidence>
<dbReference type="GO" id="GO:0005737">
    <property type="term" value="C:cytoplasm"/>
    <property type="evidence" value="ECO:0007669"/>
    <property type="project" value="UniProtKB-SubCell"/>
</dbReference>
<dbReference type="SUPFAM" id="SSF109755">
    <property type="entry name" value="PhoU-like"/>
    <property type="match status" value="1"/>
</dbReference>